<sequence length="99" mass="10490">MKDSSGTGGGTAGGTGGGAGTVHEAYSFACMKCGYGWEQTYDIEHHVPPDGKPFVTYYTEGHRVPSPLTNPTCVNCDGHVLRIMRSGRVANAEQALSKR</sequence>
<gene>
    <name evidence="1" type="ORF">DVA86_33680</name>
</gene>
<evidence type="ECO:0000313" key="1">
    <source>
        <dbReference type="EMBL" id="AXK36773.1"/>
    </source>
</evidence>
<organism evidence="1 2">
    <name type="scientific">Streptomyces armeniacus</name>
    <dbReference type="NCBI Taxonomy" id="83291"/>
    <lineage>
        <taxon>Bacteria</taxon>
        <taxon>Bacillati</taxon>
        <taxon>Actinomycetota</taxon>
        <taxon>Actinomycetes</taxon>
        <taxon>Kitasatosporales</taxon>
        <taxon>Streptomycetaceae</taxon>
        <taxon>Streptomyces</taxon>
    </lineage>
</organism>
<name>A0A345XYQ7_9ACTN</name>
<dbReference type="KEGG" id="sarm:DVA86_33680"/>
<evidence type="ECO:0008006" key="3">
    <source>
        <dbReference type="Google" id="ProtNLM"/>
    </source>
</evidence>
<dbReference type="AlphaFoldDB" id="A0A345XYQ7"/>
<keyword evidence="2" id="KW-1185">Reference proteome</keyword>
<evidence type="ECO:0000313" key="2">
    <source>
        <dbReference type="Proteomes" id="UP000254425"/>
    </source>
</evidence>
<accession>A0A345XYQ7</accession>
<dbReference type="Proteomes" id="UP000254425">
    <property type="component" value="Chromosome"/>
</dbReference>
<reference evidence="1 2" key="1">
    <citation type="submission" date="2018-07" db="EMBL/GenBank/DDBJ databases">
        <title>Draft genome of the type strain Streptomyces armeniacus ATCC 15676.</title>
        <authorList>
            <person name="Labana P."/>
            <person name="Gosse J.T."/>
            <person name="Boddy C.N."/>
        </authorList>
    </citation>
    <scope>NUCLEOTIDE SEQUENCE [LARGE SCALE GENOMIC DNA]</scope>
    <source>
        <strain evidence="1 2">ATCC 15676</strain>
    </source>
</reference>
<proteinExistence type="predicted"/>
<protein>
    <recommendedName>
        <fullName evidence="3">C2H2-type domain-containing protein</fullName>
    </recommendedName>
</protein>
<dbReference type="EMBL" id="CP031320">
    <property type="protein sequence ID" value="AXK36773.1"/>
    <property type="molecule type" value="Genomic_DNA"/>
</dbReference>